<dbReference type="InterPro" id="IPR026004">
    <property type="entry name" value="Septum_form"/>
</dbReference>
<keyword evidence="4" id="KW-1185">Reference proteome</keyword>
<dbReference type="RefSeq" id="WP_132609631.1">
    <property type="nucleotide sequence ID" value="NZ_SMKQ01000010.1"/>
</dbReference>
<dbReference type="AlphaFoldDB" id="A0A4R4Z9Z1"/>
<evidence type="ECO:0000313" key="3">
    <source>
        <dbReference type="EMBL" id="TDD54114.1"/>
    </source>
</evidence>
<feature type="domain" description="Septum formation-related" evidence="2">
    <location>
        <begin position="472"/>
        <end position="671"/>
    </location>
</feature>
<dbReference type="Pfam" id="PF13845">
    <property type="entry name" value="Septum_form"/>
    <property type="match status" value="1"/>
</dbReference>
<protein>
    <recommendedName>
        <fullName evidence="2">Septum formation-related domain-containing protein</fullName>
    </recommendedName>
</protein>
<comment type="caution">
    <text evidence="3">The sequence shown here is derived from an EMBL/GenBank/DDBJ whole genome shotgun (WGS) entry which is preliminary data.</text>
</comment>
<dbReference type="EMBL" id="SMKQ01000010">
    <property type="protein sequence ID" value="TDD54114.1"/>
    <property type="molecule type" value="Genomic_DNA"/>
</dbReference>
<evidence type="ECO:0000256" key="1">
    <source>
        <dbReference type="SAM" id="MobiDB-lite"/>
    </source>
</evidence>
<proteinExistence type="predicted"/>
<name>A0A4R4Z9Z1_9ACTN</name>
<reference evidence="3 4" key="1">
    <citation type="submission" date="2019-03" db="EMBL/GenBank/DDBJ databases">
        <title>Draft genome sequences of novel Actinobacteria.</title>
        <authorList>
            <person name="Sahin N."/>
            <person name="Ay H."/>
            <person name="Saygin H."/>
        </authorList>
    </citation>
    <scope>NUCLEOTIDE SEQUENCE [LARGE SCALE GENOMIC DNA]</scope>
    <source>
        <strain evidence="3 4">CH32</strain>
    </source>
</reference>
<evidence type="ECO:0000313" key="4">
    <source>
        <dbReference type="Proteomes" id="UP000295302"/>
    </source>
</evidence>
<feature type="region of interest" description="Disordered" evidence="1">
    <location>
        <begin position="378"/>
        <end position="414"/>
    </location>
</feature>
<evidence type="ECO:0000259" key="2">
    <source>
        <dbReference type="Pfam" id="PF13845"/>
    </source>
</evidence>
<accession>A0A4R4Z9Z1</accession>
<gene>
    <name evidence="3" type="ORF">E1286_06330</name>
</gene>
<dbReference type="OrthoDB" id="3480120at2"/>
<dbReference type="Proteomes" id="UP000295302">
    <property type="component" value="Unassembled WGS sequence"/>
</dbReference>
<feature type="compositionally biased region" description="Low complexity" evidence="1">
    <location>
        <begin position="385"/>
        <end position="399"/>
    </location>
</feature>
<organism evidence="3 4">
    <name type="scientific">Nonomuraea terrae</name>
    <dbReference type="NCBI Taxonomy" id="2530383"/>
    <lineage>
        <taxon>Bacteria</taxon>
        <taxon>Bacillati</taxon>
        <taxon>Actinomycetota</taxon>
        <taxon>Actinomycetes</taxon>
        <taxon>Streptosporangiales</taxon>
        <taxon>Streptosporangiaceae</taxon>
        <taxon>Nonomuraea</taxon>
    </lineage>
</organism>
<sequence>MALDEAAGVALYTHNAFRVTGLSTYADRRAVRQRRQDVLPRIAVGADVDLGHDLPPGDVSAAFDRLQNDPRRRLVEELFWLWDTPDATCSCSHELHRGHDDAVRAHRAALERETAAVRPTGQELQQLWSDAGQRWREVLRRAVFWDHVRQRIAALDDRQLGEADVDALRRDLPAALVKPLIELAAKPGESQARLAAAARAWPMAAVDDLLEDLAAPIYEDTRRALTDAMEELDAGRHERAASIARQRILPQLVRLEALVPHERHRATASMRNQTAILLNNCATALMERLGPAADEPAGSLLDEAAELNSDPVTAQRIKQNRGALKDTAEAFDKIEREARKWEELGRHDLADDYLRRVRRALRSEPWADEAIDRIRARLRAGGGARPSSRPSRPSYAPDRPSYERTRSSYGPRRRPAARGGFFRGLFRLVNALLWVAVPTGLIVLTNHLFGDTAEPSTGALYSESRAYNAPVGSCLETKEGWQTDHSQVLLVDCGEPHWGEVLGYASLGEVPSPYPGEDQVQAMAAFECSRLQARQDLPFEEYRIHYFVPREADWNEGEGRFENYTPCVVSRHDDKPLSGAHVADPPPRPESEAVVPMSVHTAQIKQNPPVGSCVQDQESWGADKRDIPIVDCELPHWAEIVAYPKLFEKSQPWPGEDKVQDAAEAACEASTRVDEGYRFHISPPGKGWWDDKDAEIYAVCLVSQADDSTFSGGLR</sequence>